<evidence type="ECO:0000256" key="9">
    <source>
        <dbReference type="PROSITE-ProRule" id="PRU10141"/>
    </source>
</evidence>
<keyword evidence="2" id="KW-0723">Serine/threonine-protein kinase</keyword>
<evidence type="ECO:0000256" key="1">
    <source>
        <dbReference type="ARBA" id="ARBA00012513"/>
    </source>
</evidence>
<evidence type="ECO:0000313" key="12">
    <source>
        <dbReference type="EMBL" id="GIH17855.1"/>
    </source>
</evidence>
<evidence type="ECO:0000256" key="8">
    <source>
        <dbReference type="ARBA" id="ARBA00048679"/>
    </source>
</evidence>
<dbReference type="PROSITE" id="PS00107">
    <property type="entry name" value="PROTEIN_KINASE_ATP"/>
    <property type="match status" value="1"/>
</dbReference>
<evidence type="ECO:0000256" key="5">
    <source>
        <dbReference type="ARBA" id="ARBA00022777"/>
    </source>
</evidence>
<comment type="caution">
    <text evidence="12">The sequence shown here is derived from an EMBL/GenBank/DDBJ whole genome shotgun (WGS) entry which is preliminary data.</text>
</comment>
<feature type="domain" description="Protein kinase" evidence="11">
    <location>
        <begin position="8"/>
        <end position="194"/>
    </location>
</feature>
<dbReference type="EC" id="2.7.11.1" evidence="1"/>
<sequence length="194" mass="21304">MVVVGGRYRLVERLGVGGMSVVWRAFDEVLGRQVAVKELDGPHAGNPDFRRAIRREARAVARLTHPNIGVVYDYGESSDGAGVAIPYVVMELIYGPTLGERLGAGTLSWRAAVGVCDRQLPGRQPAARGLRREWTRLHATAAGLERHAGRGLLVDLVPTVHFGRKGRGRRPGESRASRSRPGRRAEARRRSEAW</sequence>
<dbReference type="GO" id="GO:0004674">
    <property type="term" value="F:protein serine/threonine kinase activity"/>
    <property type="evidence" value="ECO:0007669"/>
    <property type="project" value="UniProtKB-KW"/>
</dbReference>
<evidence type="ECO:0000313" key="13">
    <source>
        <dbReference type="Proteomes" id="UP000642748"/>
    </source>
</evidence>
<dbReference type="Proteomes" id="UP000642748">
    <property type="component" value="Unassembled WGS sequence"/>
</dbReference>
<dbReference type="InterPro" id="IPR011009">
    <property type="entry name" value="Kinase-like_dom_sf"/>
</dbReference>
<name>A0A8J3QXZ8_9ACTN</name>
<keyword evidence="6 9" id="KW-0067">ATP-binding</keyword>
<dbReference type="AlphaFoldDB" id="A0A8J3QXZ8"/>
<dbReference type="GO" id="GO:0005524">
    <property type="term" value="F:ATP binding"/>
    <property type="evidence" value="ECO:0007669"/>
    <property type="project" value="UniProtKB-UniRule"/>
</dbReference>
<dbReference type="SUPFAM" id="SSF56112">
    <property type="entry name" value="Protein kinase-like (PK-like)"/>
    <property type="match status" value="1"/>
</dbReference>
<dbReference type="PROSITE" id="PS50011">
    <property type="entry name" value="PROTEIN_KINASE_DOM"/>
    <property type="match status" value="1"/>
</dbReference>
<organism evidence="12 13">
    <name type="scientific">Rugosimonospora africana</name>
    <dbReference type="NCBI Taxonomy" id="556532"/>
    <lineage>
        <taxon>Bacteria</taxon>
        <taxon>Bacillati</taxon>
        <taxon>Actinomycetota</taxon>
        <taxon>Actinomycetes</taxon>
        <taxon>Micromonosporales</taxon>
        <taxon>Micromonosporaceae</taxon>
        <taxon>Rugosimonospora</taxon>
    </lineage>
</organism>
<dbReference type="PANTHER" id="PTHR43289:SF6">
    <property type="entry name" value="SERINE_THREONINE-PROTEIN KINASE NEKL-3"/>
    <property type="match status" value="1"/>
</dbReference>
<evidence type="ECO:0000256" key="4">
    <source>
        <dbReference type="ARBA" id="ARBA00022741"/>
    </source>
</evidence>
<evidence type="ECO:0000256" key="7">
    <source>
        <dbReference type="ARBA" id="ARBA00047899"/>
    </source>
</evidence>
<evidence type="ECO:0000259" key="11">
    <source>
        <dbReference type="PROSITE" id="PS50011"/>
    </source>
</evidence>
<protein>
    <recommendedName>
        <fullName evidence="1">non-specific serine/threonine protein kinase</fullName>
        <ecNumber evidence="1">2.7.11.1</ecNumber>
    </recommendedName>
</protein>
<evidence type="ECO:0000256" key="3">
    <source>
        <dbReference type="ARBA" id="ARBA00022679"/>
    </source>
</evidence>
<keyword evidence="5" id="KW-0418">Kinase</keyword>
<feature type="region of interest" description="Disordered" evidence="10">
    <location>
        <begin position="163"/>
        <end position="194"/>
    </location>
</feature>
<evidence type="ECO:0000256" key="6">
    <source>
        <dbReference type="ARBA" id="ARBA00022840"/>
    </source>
</evidence>
<reference evidence="12" key="1">
    <citation type="submission" date="2021-01" db="EMBL/GenBank/DDBJ databases">
        <title>Whole genome shotgun sequence of Rugosimonospora africana NBRC 104875.</title>
        <authorList>
            <person name="Komaki H."/>
            <person name="Tamura T."/>
        </authorList>
    </citation>
    <scope>NUCLEOTIDE SEQUENCE</scope>
    <source>
        <strain evidence="12">NBRC 104875</strain>
    </source>
</reference>
<keyword evidence="13" id="KW-1185">Reference proteome</keyword>
<dbReference type="EMBL" id="BONZ01000060">
    <property type="protein sequence ID" value="GIH17855.1"/>
    <property type="molecule type" value="Genomic_DNA"/>
</dbReference>
<gene>
    <name evidence="12" type="ORF">Raf01_60270</name>
</gene>
<dbReference type="Gene3D" id="3.30.200.20">
    <property type="entry name" value="Phosphorylase Kinase, domain 1"/>
    <property type="match status" value="1"/>
</dbReference>
<feature type="compositionally biased region" description="Basic and acidic residues" evidence="10">
    <location>
        <begin position="183"/>
        <end position="194"/>
    </location>
</feature>
<dbReference type="InterPro" id="IPR000719">
    <property type="entry name" value="Prot_kinase_dom"/>
</dbReference>
<dbReference type="PANTHER" id="PTHR43289">
    <property type="entry name" value="MITOGEN-ACTIVATED PROTEIN KINASE KINASE KINASE 20-RELATED"/>
    <property type="match status" value="1"/>
</dbReference>
<proteinExistence type="predicted"/>
<keyword evidence="3" id="KW-0808">Transferase</keyword>
<dbReference type="InterPro" id="IPR017441">
    <property type="entry name" value="Protein_kinase_ATP_BS"/>
</dbReference>
<dbReference type="FunFam" id="3.30.200.20:FF:000035">
    <property type="entry name" value="Serine/threonine protein kinase Stk1"/>
    <property type="match status" value="1"/>
</dbReference>
<keyword evidence="4 9" id="KW-0547">Nucleotide-binding</keyword>
<evidence type="ECO:0000256" key="10">
    <source>
        <dbReference type="SAM" id="MobiDB-lite"/>
    </source>
</evidence>
<accession>A0A8J3QXZ8</accession>
<feature type="binding site" evidence="9">
    <location>
        <position position="37"/>
    </location>
    <ligand>
        <name>ATP</name>
        <dbReference type="ChEBI" id="CHEBI:30616"/>
    </ligand>
</feature>
<comment type="catalytic activity">
    <reaction evidence="8">
        <text>L-seryl-[protein] + ATP = O-phospho-L-seryl-[protein] + ADP + H(+)</text>
        <dbReference type="Rhea" id="RHEA:17989"/>
        <dbReference type="Rhea" id="RHEA-COMP:9863"/>
        <dbReference type="Rhea" id="RHEA-COMP:11604"/>
        <dbReference type="ChEBI" id="CHEBI:15378"/>
        <dbReference type="ChEBI" id="CHEBI:29999"/>
        <dbReference type="ChEBI" id="CHEBI:30616"/>
        <dbReference type="ChEBI" id="CHEBI:83421"/>
        <dbReference type="ChEBI" id="CHEBI:456216"/>
        <dbReference type="EC" id="2.7.11.1"/>
    </reaction>
</comment>
<comment type="catalytic activity">
    <reaction evidence="7">
        <text>L-threonyl-[protein] + ATP = O-phospho-L-threonyl-[protein] + ADP + H(+)</text>
        <dbReference type="Rhea" id="RHEA:46608"/>
        <dbReference type="Rhea" id="RHEA-COMP:11060"/>
        <dbReference type="Rhea" id="RHEA-COMP:11605"/>
        <dbReference type="ChEBI" id="CHEBI:15378"/>
        <dbReference type="ChEBI" id="CHEBI:30013"/>
        <dbReference type="ChEBI" id="CHEBI:30616"/>
        <dbReference type="ChEBI" id="CHEBI:61977"/>
        <dbReference type="ChEBI" id="CHEBI:456216"/>
        <dbReference type="EC" id="2.7.11.1"/>
    </reaction>
</comment>
<evidence type="ECO:0000256" key="2">
    <source>
        <dbReference type="ARBA" id="ARBA00022527"/>
    </source>
</evidence>